<evidence type="ECO:0000256" key="9">
    <source>
        <dbReference type="SAM" id="Phobius"/>
    </source>
</evidence>
<keyword evidence="4" id="KW-0677">Repeat</keyword>
<feature type="transmembrane region" description="Helical" evidence="9">
    <location>
        <begin position="69"/>
        <end position="89"/>
    </location>
</feature>
<dbReference type="Pfam" id="PF00654">
    <property type="entry name" value="Voltage_CLC"/>
    <property type="match status" value="1"/>
</dbReference>
<evidence type="ECO:0000256" key="6">
    <source>
        <dbReference type="ARBA" id="ARBA00023065"/>
    </source>
</evidence>
<dbReference type="InterPro" id="IPR050970">
    <property type="entry name" value="Cl_channel_volt-gated"/>
</dbReference>
<accession>A0A0D6LGY2</accession>
<evidence type="ECO:0008006" key="12">
    <source>
        <dbReference type="Google" id="ProtNLM"/>
    </source>
</evidence>
<dbReference type="InterPro" id="IPR046342">
    <property type="entry name" value="CBS_dom_sf"/>
</dbReference>
<dbReference type="InterPro" id="IPR001807">
    <property type="entry name" value="ClC"/>
</dbReference>
<evidence type="ECO:0000256" key="4">
    <source>
        <dbReference type="ARBA" id="ARBA00022737"/>
    </source>
</evidence>
<sequence>MTGDEGAYANESRSHELLAAGCAVGVACTFSTPIGGQNLGSIPGAASFCGSVTHTISVAVIVFELTGQLMHILPVMIAVLVANIVCSYFQPSIYDSIILIKELPYLPEVSHCSHDREAVLRFHNIVAEQIMVTDVKYIWKGMTYFQMKSVIESNRRLRSFPVVLDQGENSTNGLFTDPSWVC</sequence>
<keyword evidence="7 9" id="KW-0472">Membrane</keyword>
<evidence type="ECO:0000313" key="11">
    <source>
        <dbReference type="Proteomes" id="UP000054495"/>
    </source>
</evidence>
<organism evidence="10 11">
    <name type="scientific">Ancylostoma ceylanicum</name>
    <dbReference type="NCBI Taxonomy" id="53326"/>
    <lineage>
        <taxon>Eukaryota</taxon>
        <taxon>Metazoa</taxon>
        <taxon>Ecdysozoa</taxon>
        <taxon>Nematoda</taxon>
        <taxon>Chromadorea</taxon>
        <taxon>Rhabditida</taxon>
        <taxon>Rhabditina</taxon>
        <taxon>Rhabditomorpha</taxon>
        <taxon>Strongyloidea</taxon>
        <taxon>Ancylostomatidae</taxon>
        <taxon>Ancylostomatinae</taxon>
        <taxon>Ancylostoma</taxon>
    </lineage>
</organism>
<dbReference type="SUPFAM" id="SSF54631">
    <property type="entry name" value="CBS-domain pair"/>
    <property type="match status" value="1"/>
</dbReference>
<gene>
    <name evidence="10" type="ORF">ANCCEY_10473</name>
</gene>
<keyword evidence="6" id="KW-0406">Ion transport</keyword>
<dbReference type="Gene3D" id="1.10.3080.10">
    <property type="entry name" value="Clc chloride channel"/>
    <property type="match status" value="2"/>
</dbReference>
<dbReference type="GO" id="GO:0005886">
    <property type="term" value="C:plasma membrane"/>
    <property type="evidence" value="ECO:0007669"/>
    <property type="project" value="TreeGrafter"/>
</dbReference>
<dbReference type="Gene3D" id="3.10.580.10">
    <property type="entry name" value="CBS-domain"/>
    <property type="match status" value="1"/>
</dbReference>
<protein>
    <recommendedName>
        <fullName evidence="12">Chloride transporter, ClC family</fullName>
    </recommendedName>
</protein>
<evidence type="ECO:0000256" key="2">
    <source>
        <dbReference type="ARBA" id="ARBA00022448"/>
    </source>
</evidence>
<reference evidence="10 11" key="1">
    <citation type="submission" date="2013-05" db="EMBL/GenBank/DDBJ databases">
        <title>Draft genome of the parasitic nematode Anyclostoma ceylanicum.</title>
        <authorList>
            <person name="Mitreva M."/>
        </authorList>
    </citation>
    <scope>NUCLEOTIDE SEQUENCE [LARGE SCALE GENOMIC DNA]</scope>
</reference>
<comment type="subcellular location">
    <subcellularLocation>
        <location evidence="1">Membrane</location>
        <topology evidence="1">Multi-pass membrane protein</topology>
    </subcellularLocation>
</comment>
<dbReference type="PANTHER" id="PTHR45720">
    <property type="entry name" value="CHLORIDE CHANNEL PROTEIN 2"/>
    <property type="match status" value="1"/>
</dbReference>
<evidence type="ECO:0000256" key="1">
    <source>
        <dbReference type="ARBA" id="ARBA00004141"/>
    </source>
</evidence>
<dbReference type="PRINTS" id="PR00762">
    <property type="entry name" value="CLCHANNEL"/>
</dbReference>
<dbReference type="EMBL" id="KE125191">
    <property type="protein sequence ID" value="EPB70433.1"/>
    <property type="molecule type" value="Genomic_DNA"/>
</dbReference>
<name>A0A0D6LGY2_9BILA</name>
<keyword evidence="8" id="KW-0868">Chloride</keyword>
<keyword evidence="2" id="KW-0813">Transport</keyword>
<dbReference type="SUPFAM" id="SSF81340">
    <property type="entry name" value="Clc chloride channel"/>
    <property type="match status" value="2"/>
</dbReference>
<feature type="transmembrane region" description="Helical" evidence="9">
    <location>
        <begin position="42"/>
        <end position="63"/>
    </location>
</feature>
<evidence type="ECO:0000256" key="8">
    <source>
        <dbReference type="ARBA" id="ARBA00023214"/>
    </source>
</evidence>
<keyword evidence="3 9" id="KW-0812">Transmembrane</keyword>
<dbReference type="GO" id="GO:0005247">
    <property type="term" value="F:voltage-gated chloride channel activity"/>
    <property type="evidence" value="ECO:0007669"/>
    <property type="project" value="TreeGrafter"/>
</dbReference>
<evidence type="ECO:0000256" key="3">
    <source>
        <dbReference type="ARBA" id="ARBA00022692"/>
    </source>
</evidence>
<keyword evidence="11" id="KW-1185">Reference proteome</keyword>
<evidence type="ECO:0000256" key="7">
    <source>
        <dbReference type="ARBA" id="ARBA00023136"/>
    </source>
</evidence>
<dbReference type="AlphaFoldDB" id="A0A0D6LGY2"/>
<keyword evidence="5 9" id="KW-1133">Transmembrane helix</keyword>
<dbReference type="PANTHER" id="PTHR45720:SF10">
    <property type="entry name" value="CHLORIDE CHANNEL PROTEIN 2"/>
    <property type="match status" value="1"/>
</dbReference>
<dbReference type="Proteomes" id="UP000054495">
    <property type="component" value="Unassembled WGS sequence"/>
</dbReference>
<evidence type="ECO:0000313" key="10">
    <source>
        <dbReference type="EMBL" id="EPB70433.1"/>
    </source>
</evidence>
<evidence type="ECO:0000256" key="5">
    <source>
        <dbReference type="ARBA" id="ARBA00022989"/>
    </source>
</evidence>
<dbReference type="InterPro" id="IPR014743">
    <property type="entry name" value="Cl-channel_core"/>
</dbReference>
<proteinExistence type="predicted"/>